<feature type="region of interest" description="Disordered" evidence="1">
    <location>
        <begin position="202"/>
        <end position="221"/>
    </location>
</feature>
<reference evidence="2" key="2">
    <citation type="submission" date="2023-05" db="EMBL/GenBank/DDBJ databases">
        <authorList>
            <consortium name="Lawrence Berkeley National Laboratory"/>
            <person name="Steindorff A."/>
            <person name="Hensen N."/>
            <person name="Bonometti L."/>
            <person name="Westerberg I."/>
            <person name="Brannstrom I.O."/>
            <person name="Guillou S."/>
            <person name="Cros-Aarteil S."/>
            <person name="Calhoun S."/>
            <person name="Haridas S."/>
            <person name="Kuo A."/>
            <person name="Mondo S."/>
            <person name="Pangilinan J."/>
            <person name="Riley R."/>
            <person name="Labutti K."/>
            <person name="Andreopoulos B."/>
            <person name="Lipzen A."/>
            <person name="Chen C."/>
            <person name="Yanf M."/>
            <person name="Daum C."/>
            <person name="Ng V."/>
            <person name="Clum A."/>
            <person name="Ohm R."/>
            <person name="Martin F."/>
            <person name="Silar P."/>
            <person name="Natvig D."/>
            <person name="Lalanne C."/>
            <person name="Gautier V."/>
            <person name="Ament-Velasquez S.L."/>
            <person name="Kruys A."/>
            <person name="Hutchinson M.I."/>
            <person name="Powell A.J."/>
            <person name="Barry K."/>
            <person name="Miller A.N."/>
            <person name="Grigoriev I.V."/>
            <person name="Debuchy R."/>
            <person name="Gladieux P."/>
            <person name="Thoren M.H."/>
            <person name="Johannesson H."/>
        </authorList>
    </citation>
    <scope>NUCLEOTIDE SEQUENCE</scope>
    <source>
        <strain evidence="2">PSN293</strain>
    </source>
</reference>
<dbReference type="EMBL" id="MU858212">
    <property type="protein sequence ID" value="KAK4209220.1"/>
    <property type="molecule type" value="Genomic_DNA"/>
</dbReference>
<comment type="caution">
    <text evidence="2">The sequence shown here is derived from an EMBL/GenBank/DDBJ whole genome shotgun (WGS) entry which is preliminary data.</text>
</comment>
<gene>
    <name evidence="2" type="ORF">QBC37DRAFT_450890</name>
</gene>
<evidence type="ECO:0000313" key="2">
    <source>
        <dbReference type="EMBL" id="KAK4209220.1"/>
    </source>
</evidence>
<accession>A0AAN6XYX9</accession>
<evidence type="ECO:0000313" key="3">
    <source>
        <dbReference type="Proteomes" id="UP001301769"/>
    </source>
</evidence>
<sequence length="319" mass="33931">MAAVVDAIGLFSAVLTTISFFQANFPGNAPEGATVRIKAGLAPLGQEGDSLAGSISHIYAFDTRNGYSGQVDGCHIDSGGICDRTVDQAVGGRRAGYISISNENDATCIAWISVKQYDGTTGGAWTGDIGYYCGQDWYNSQEPAGQYKPEQGGGQYIPKCTWLDGDHTNDIQSAALKFNTAAYGENVQDTANSNACAPTIFGPDTGPIAGQPGKRKRNARNRPQWMTEQLIMSNYTSQPAEELCSSSTSWGPDFIGSDGKFCDMASKSLLPLCSVEDVDGCVEVDESQGGGTLTRRVNVARRASSVAHKTYKNISKWGV</sequence>
<name>A0AAN6XYX9_9PEZI</name>
<dbReference type="Proteomes" id="UP001301769">
    <property type="component" value="Unassembled WGS sequence"/>
</dbReference>
<proteinExistence type="predicted"/>
<reference evidence="2" key="1">
    <citation type="journal article" date="2023" name="Mol. Phylogenet. Evol.">
        <title>Genome-scale phylogeny and comparative genomics of the fungal order Sordariales.</title>
        <authorList>
            <person name="Hensen N."/>
            <person name="Bonometti L."/>
            <person name="Westerberg I."/>
            <person name="Brannstrom I.O."/>
            <person name="Guillou S."/>
            <person name="Cros-Aarteil S."/>
            <person name="Calhoun S."/>
            <person name="Haridas S."/>
            <person name="Kuo A."/>
            <person name="Mondo S."/>
            <person name="Pangilinan J."/>
            <person name="Riley R."/>
            <person name="LaButti K."/>
            <person name="Andreopoulos B."/>
            <person name="Lipzen A."/>
            <person name="Chen C."/>
            <person name="Yan M."/>
            <person name="Daum C."/>
            <person name="Ng V."/>
            <person name="Clum A."/>
            <person name="Steindorff A."/>
            <person name="Ohm R.A."/>
            <person name="Martin F."/>
            <person name="Silar P."/>
            <person name="Natvig D.O."/>
            <person name="Lalanne C."/>
            <person name="Gautier V."/>
            <person name="Ament-Velasquez S.L."/>
            <person name="Kruys A."/>
            <person name="Hutchinson M.I."/>
            <person name="Powell A.J."/>
            <person name="Barry K."/>
            <person name="Miller A.N."/>
            <person name="Grigoriev I.V."/>
            <person name="Debuchy R."/>
            <person name="Gladieux P."/>
            <person name="Hiltunen Thoren M."/>
            <person name="Johannesson H."/>
        </authorList>
    </citation>
    <scope>NUCLEOTIDE SEQUENCE</scope>
    <source>
        <strain evidence="2">PSN293</strain>
    </source>
</reference>
<evidence type="ECO:0000256" key="1">
    <source>
        <dbReference type="SAM" id="MobiDB-lite"/>
    </source>
</evidence>
<protein>
    <submittedName>
        <fullName evidence="2">Uncharacterized protein</fullName>
    </submittedName>
</protein>
<dbReference type="AlphaFoldDB" id="A0AAN6XYX9"/>
<organism evidence="2 3">
    <name type="scientific">Rhypophila decipiens</name>
    <dbReference type="NCBI Taxonomy" id="261697"/>
    <lineage>
        <taxon>Eukaryota</taxon>
        <taxon>Fungi</taxon>
        <taxon>Dikarya</taxon>
        <taxon>Ascomycota</taxon>
        <taxon>Pezizomycotina</taxon>
        <taxon>Sordariomycetes</taxon>
        <taxon>Sordariomycetidae</taxon>
        <taxon>Sordariales</taxon>
        <taxon>Naviculisporaceae</taxon>
        <taxon>Rhypophila</taxon>
    </lineage>
</organism>
<keyword evidence="3" id="KW-1185">Reference proteome</keyword>